<dbReference type="GO" id="GO:0006508">
    <property type="term" value="P:proteolysis"/>
    <property type="evidence" value="ECO:0007669"/>
    <property type="project" value="UniProtKB-KW"/>
</dbReference>
<dbReference type="Proteomes" id="UP000216225">
    <property type="component" value="Unassembled WGS sequence"/>
</dbReference>
<comment type="similarity">
    <text evidence="2 7">Belongs to the peptidase M14 family.</text>
</comment>
<dbReference type="GO" id="GO:0004181">
    <property type="term" value="F:metallocarboxypeptidase activity"/>
    <property type="evidence" value="ECO:0007669"/>
    <property type="project" value="InterPro"/>
</dbReference>
<keyword evidence="3" id="KW-0645">Protease</keyword>
<keyword evidence="4" id="KW-0378">Hydrolase</keyword>
<dbReference type="GO" id="GO:0005615">
    <property type="term" value="C:extracellular space"/>
    <property type="evidence" value="ECO:0007669"/>
    <property type="project" value="TreeGrafter"/>
</dbReference>
<evidence type="ECO:0000259" key="9">
    <source>
        <dbReference type="PROSITE" id="PS52035"/>
    </source>
</evidence>
<dbReference type="RefSeq" id="WP_094437166.1">
    <property type="nucleotide sequence ID" value="NZ_NKDB02000005.1"/>
</dbReference>
<feature type="active site" description="Proton donor/acceptor" evidence="7">
    <location>
        <position position="385"/>
    </location>
</feature>
<name>A0A3R7HTP8_9BURK</name>
<accession>A0A3R7HTP8</accession>
<dbReference type="GO" id="GO:0008270">
    <property type="term" value="F:zinc ion binding"/>
    <property type="evidence" value="ECO:0007669"/>
    <property type="project" value="InterPro"/>
</dbReference>
<evidence type="ECO:0000313" key="11">
    <source>
        <dbReference type="Proteomes" id="UP000216225"/>
    </source>
</evidence>
<feature type="compositionally biased region" description="Low complexity" evidence="8">
    <location>
        <begin position="53"/>
        <end position="68"/>
    </location>
</feature>
<protein>
    <submittedName>
        <fullName evidence="10">Peptidase M14</fullName>
    </submittedName>
</protein>
<keyword evidence="5" id="KW-0862">Zinc</keyword>
<dbReference type="InterPro" id="IPR000834">
    <property type="entry name" value="Peptidase_M14"/>
</dbReference>
<proteinExistence type="inferred from homology"/>
<evidence type="ECO:0000256" key="3">
    <source>
        <dbReference type="ARBA" id="ARBA00022670"/>
    </source>
</evidence>
<dbReference type="Pfam" id="PF00246">
    <property type="entry name" value="Peptidase_M14"/>
    <property type="match status" value="1"/>
</dbReference>
<feature type="domain" description="Peptidase M14" evidence="9">
    <location>
        <begin position="133"/>
        <end position="414"/>
    </location>
</feature>
<evidence type="ECO:0000256" key="2">
    <source>
        <dbReference type="ARBA" id="ARBA00005988"/>
    </source>
</evidence>
<comment type="cofactor">
    <cofactor evidence="1">
        <name>Zn(2+)</name>
        <dbReference type="ChEBI" id="CHEBI:29105"/>
    </cofactor>
</comment>
<dbReference type="PANTHER" id="PTHR11705:SF143">
    <property type="entry name" value="SLL0236 PROTEIN"/>
    <property type="match status" value="1"/>
</dbReference>
<organism evidence="10 11">
    <name type="scientific">Alicycliphilus denitrificans</name>
    <dbReference type="NCBI Taxonomy" id="179636"/>
    <lineage>
        <taxon>Bacteria</taxon>
        <taxon>Pseudomonadati</taxon>
        <taxon>Pseudomonadota</taxon>
        <taxon>Betaproteobacteria</taxon>
        <taxon>Burkholderiales</taxon>
        <taxon>Comamonadaceae</taxon>
        <taxon>Alicycliphilus</taxon>
    </lineage>
</organism>
<dbReference type="SUPFAM" id="SSF53187">
    <property type="entry name" value="Zn-dependent exopeptidases"/>
    <property type="match status" value="1"/>
</dbReference>
<dbReference type="PROSITE" id="PS52035">
    <property type="entry name" value="PEPTIDASE_M14"/>
    <property type="match status" value="1"/>
</dbReference>
<evidence type="ECO:0000256" key="6">
    <source>
        <dbReference type="ARBA" id="ARBA00023049"/>
    </source>
</evidence>
<evidence type="ECO:0000313" key="10">
    <source>
        <dbReference type="EMBL" id="RKJ94594.1"/>
    </source>
</evidence>
<comment type="caution">
    <text evidence="10">The sequence shown here is derived from an EMBL/GenBank/DDBJ whole genome shotgun (WGS) entry which is preliminary data.</text>
</comment>
<reference evidence="10 11" key="1">
    <citation type="submission" date="2018-09" db="EMBL/GenBank/DDBJ databases">
        <title>Genome comparison of Alicycliphilus sp. BQ1, a polyurethanolytic bacterium, with its closest phylogenetic relatives Alicycliphilus denitrificans BC and K601, unable to attack polyurethane.</title>
        <authorList>
            <person name="Loza-Tavera H."/>
            <person name="Lozano L."/>
            <person name="Cevallos M."/>
            <person name="Maya-Lucas O."/>
            <person name="Garcia-Mena J."/>
            <person name="Hernandez J."/>
        </authorList>
    </citation>
    <scope>NUCLEOTIDE SEQUENCE [LARGE SCALE GENOMIC DNA]</scope>
    <source>
        <strain evidence="10 11">BQ1</strain>
    </source>
</reference>
<evidence type="ECO:0000256" key="8">
    <source>
        <dbReference type="SAM" id="MobiDB-lite"/>
    </source>
</evidence>
<evidence type="ECO:0000256" key="4">
    <source>
        <dbReference type="ARBA" id="ARBA00022801"/>
    </source>
</evidence>
<dbReference type="Gene3D" id="3.40.630.10">
    <property type="entry name" value="Zn peptidases"/>
    <property type="match status" value="1"/>
</dbReference>
<evidence type="ECO:0000256" key="5">
    <source>
        <dbReference type="ARBA" id="ARBA00022833"/>
    </source>
</evidence>
<gene>
    <name evidence="10" type="ORF">CE154_019990</name>
</gene>
<dbReference type="SMART" id="SM00631">
    <property type="entry name" value="Zn_pept"/>
    <property type="match status" value="1"/>
</dbReference>
<keyword evidence="6" id="KW-0482">Metalloprotease</keyword>
<dbReference type="EMBL" id="NKDB02000005">
    <property type="protein sequence ID" value="RKJ94594.1"/>
    <property type="molecule type" value="Genomic_DNA"/>
</dbReference>
<evidence type="ECO:0000256" key="7">
    <source>
        <dbReference type="PROSITE-ProRule" id="PRU01379"/>
    </source>
</evidence>
<feature type="region of interest" description="Disordered" evidence="8">
    <location>
        <begin position="49"/>
        <end position="87"/>
    </location>
</feature>
<sequence>MMTPKAPHHSTAWQPAAALQSTSARALRQGWALVAAAVLSACSSTPLPPWTTQPPSAAQPPAAAQARRPVPPPLGTAPRGEAPAAPVTITPIGPNAPEPSAAAPLPYGEAVAARFPDPSVRYETPGLAEGRRAFTTNAELTQWLRDLAAAQHGATRMQMLDLGLSQRGTPIHALVLTRAAGTDAMALEASRRPTVLLIGQQHGDEPAGSEALLVVARELAQGLLEPMLDRINVIIVPRANPDGADAGTRVTASGADMNRDHLLLQTPEAQALARLVRNYRPMAIIDAHEYTVAGRFLEKFHAIQRYDVLLQHATTANLPEFMTKAALEWYRTPMVKALGAESLTQEWYYTISTRPDDLRISMGGTQPDTGRNVNGLKNAVSMLLETRGVGIGRTHIQRRVHSHVTAITSALRSTVERANDLEQVRSYEARDISAQACRGDIVVEAGPTPTQRELVMLDPDTGADRTLRVDWNSSLELVTLKKRPRPCGYWLAGGASEAVERLKLLGLQVMRVAEPGSILADTYQETGRTTAQRQDVRGTVAGSQGIIRVQVTPTRSAIDVPAESYYVPLNQPLANLAVAALEPDTQNSYFANRLIPNLGDTARVMAPPSLVFEDAD</sequence>
<dbReference type="CDD" id="cd06242">
    <property type="entry name" value="M14-like"/>
    <property type="match status" value="1"/>
</dbReference>
<evidence type="ECO:0000256" key="1">
    <source>
        <dbReference type="ARBA" id="ARBA00001947"/>
    </source>
</evidence>
<dbReference type="PANTHER" id="PTHR11705">
    <property type="entry name" value="PROTEASE FAMILY M14 CARBOXYPEPTIDASE A,B"/>
    <property type="match status" value="1"/>
</dbReference>
<dbReference type="AlphaFoldDB" id="A0A3R7HTP8"/>